<organism evidence="1">
    <name type="scientific">bioreactor metagenome</name>
    <dbReference type="NCBI Taxonomy" id="1076179"/>
    <lineage>
        <taxon>unclassified sequences</taxon>
        <taxon>metagenomes</taxon>
        <taxon>ecological metagenomes</taxon>
    </lineage>
</organism>
<dbReference type="EMBL" id="VSSQ01122876">
    <property type="protein sequence ID" value="MPN54545.1"/>
    <property type="molecule type" value="Genomic_DNA"/>
</dbReference>
<gene>
    <name evidence="1" type="ORF">SDC9_202216</name>
</gene>
<dbReference type="SUPFAM" id="SSF88713">
    <property type="entry name" value="Glycoside hydrolase/deacetylase"/>
    <property type="match status" value="1"/>
</dbReference>
<dbReference type="Gene3D" id="3.20.20.370">
    <property type="entry name" value="Glycoside hydrolase/deacetylase"/>
    <property type="match status" value="1"/>
</dbReference>
<dbReference type="AlphaFoldDB" id="A0A645IT20"/>
<protein>
    <recommendedName>
        <fullName evidence="2">Peptidoglycan-N-acetylglucosamine deacetylase</fullName>
    </recommendedName>
</protein>
<accession>A0A645IT20</accession>
<dbReference type="GO" id="GO:0005975">
    <property type="term" value="P:carbohydrate metabolic process"/>
    <property type="evidence" value="ECO:0007669"/>
    <property type="project" value="InterPro"/>
</dbReference>
<evidence type="ECO:0000313" key="1">
    <source>
        <dbReference type="EMBL" id="MPN54545.1"/>
    </source>
</evidence>
<name>A0A645IT20_9ZZZZ</name>
<proteinExistence type="predicted"/>
<sequence>MGYTTELYQVALRDWDPENQLSPEVTLESLLNQTKQGSIVLLHVVSSSDLEVLGEYIDTIRTKGWSFALP</sequence>
<comment type="caution">
    <text evidence="1">The sequence shown here is derived from an EMBL/GenBank/DDBJ whole genome shotgun (WGS) entry which is preliminary data.</text>
</comment>
<evidence type="ECO:0008006" key="2">
    <source>
        <dbReference type="Google" id="ProtNLM"/>
    </source>
</evidence>
<dbReference type="InterPro" id="IPR011330">
    <property type="entry name" value="Glyco_hydro/deAcase_b/a-brl"/>
</dbReference>
<reference evidence="1" key="1">
    <citation type="submission" date="2019-08" db="EMBL/GenBank/DDBJ databases">
        <authorList>
            <person name="Kucharzyk K."/>
            <person name="Murdoch R.W."/>
            <person name="Higgins S."/>
            <person name="Loffler F."/>
        </authorList>
    </citation>
    <scope>NUCLEOTIDE SEQUENCE</scope>
</reference>